<accession>A0A0N5B096</accession>
<keyword evidence="2 5" id="KW-0812">Transmembrane</keyword>
<dbReference type="Proteomes" id="UP000046393">
    <property type="component" value="Unplaced"/>
</dbReference>
<dbReference type="Gene3D" id="1.20.1250.20">
    <property type="entry name" value="MFS general substrate transporter like domains"/>
    <property type="match status" value="1"/>
</dbReference>
<keyword evidence="4 5" id="KW-0472">Membrane</keyword>
<dbReference type="InterPro" id="IPR005828">
    <property type="entry name" value="MFS_sugar_transport-like"/>
</dbReference>
<evidence type="ECO:0000256" key="5">
    <source>
        <dbReference type="SAM" id="Phobius"/>
    </source>
</evidence>
<dbReference type="WBParaSite" id="SMUV_0001069501-mRNA-1">
    <property type="protein sequence ID" value="SMUV_0001069501-mRNA-1"/>
    <property type="gene ID" value="SMUV_0001069501"/>
</dbReference>
<comment type="subcellular location">
    <subcellularLocation>
        <location evidence="1">Membrane</location>
        <topology evidence="1">Multi-pass membrane protein</topology>
    </subcellularLocation>
</comment>
<dbReference type="Pfam" id="PF00083">
    <property type="entry name" value="Sugar_tr"/>
    <property type="match status" value="1"/>
</dbReference>
<feature type="transmembrane region" description="Helical" evidence="5">
    <location>
        <begin position="458"/>
        <end position="480"/>
    </location>
</feature>
<keyword evidence="6" id="KW-1185">Reference proteome</keyword>
<dbReference type="AlphaFoldDB" id="A0A0N5B096"/>
<evidence type="ECO:0000313" key="6">
    <source>
        <dbReference type="Proteomes" id="UP000046393"/>
    </source>
</evidence>
<dbReference type="GO" id="GO:0022857">
    <property type="term" value="F:transmembrane transporter activity"/>
    <property type="evidence" value="ECO:0007669"/>
    <property type="project" value="InterPro"/>
</dbReference>
<protein>
    <submittedName>
        <fullName evidence="7">MFS domain-containing protein</fullName>
    </submittedName>
</protein>
<sequence length="571" mass="65390">MEKQSKPLIIESILKPGFYTLFISVLAELMLLSQLGNLTYMSYAVCKRSCGKCMKKIRENYSPLKKTSYAPKPTSCNGINISDTLTVKEACSELRRLEAEQPCKPTLKAQFYSVNTEFGYYCENTTTVKNSISYQTIGIIIGSIVFGQLSDLLGRKPVTATDNIQSMLLHADTSRMSFWNFSNGFCCIVIQQFSNANSFTWICAVFYRRTNSFLTVFAAFGELCFENDICQSVMLVYLVEMLPMKDRMWINAIVAWSPNYIIFAGIAYFSQTWRRLSQVSSACLIPAIIISFFTQESPRWLIQKEQYKTAEASLMRIIRFEDRKYKNTEAVKAIVANEKKICVERNTDEQRHYIWHLFTSNLTTSILNYGILFDMSQVGGSIYINNCIIGLARCLRYQITLHFRWMVNITFGYMDYKIKWFGRRMIYNISMIGMVVVLSTISLLEIFRKHIAESGSGILRYLSLSISIIASHLFIVLNVSSNELYPTSVRNTAFSFLQAVGRIGIVLSPQVFILRGYWDPMPYVFLLGLSSLTLLLYQIFIPETKNVPLHEIMPKPKNTNIPLQIKKSSGR</sequence>
<dbReference type="GO" id="GO:0016020">
    <property type="term" value="C:membrane"/>
    <property type="evidence" value="ECO:0007669"/>
    <property type="project" value="UniProtKB-SubCell"/>
</dbReference>
<evidence type="ECO:0000256" key="3">
    <source>
        <dbReference type="ARBA" id="ARBA00022989"/>
    </source>
</evidence>
<dbReference type="InterPro" id="IPR036259">
    <property type="entry name" value="MFS_trans_sf"/>
</dbReference>
<dbReference type="STRING" id="451379.A0A0N5B096"/>
<dbReference type="PANTHER" id="PTHR24064">
    <property type="entry name" value="SOLUTE CARRIER FAMILY 22 MEMBER"/>
    <property type="match status" value="1"/>
</dbReference>
<evidence type="ECO:0000256" key="2">
    <source>
        <dbReference type="ARBA" id="ARBA00022692"/>
    </source>
</evidence>
<proteinExistence type="predicted"/>
<evidence type="ECO:0000256" key="4">
    <source>
        <dbReference type="ARBA" id="ARBA00023136"/>
    </source>
</evidence>
<feature type="transmembrane region" description="Helical" evidence="5">
    <location>
        <begin position="492"/>
        <end position="514"/>
    </location>
</feature>
<organism evidence="6 7">
    <name type="scientific">Syphacia muris</name>
    <dbReference type="NCBI Taxonomy" id="451379"/>
    <lineage>
        <taxon>Eukaryota</taxon>
        <taxon>Metazoa</taxon>
        <taxon>Ecdysozoa</taxon>
        <taxon>Nematoda</taxon>
        <taxon>Chromadorea</taxon>
        <taxon>Rhabditida</taxon>
        <taxon>Spirurina</taxon>
        <taxon>Oxyuridomorpha</taxon>
        <taxon>Oxyuroidea</taxon>
        <taxon>Oxyuridae</taxon>
        <taxon>Syphacia</taxon>
    </lineage>
</organism>
<feature type="transmembrane region" description="Helical" evidence="5">
    <location>
        <begin position="248"/>
        <end position="270"/>
    </location>
</feature>
<keyword evidence="3 5" id="KW-1133">Transmembrane helix</keyword>
<evidence type="ECO:0000313" key="7">
    <source>
        <dbReference type="WBParaSite" id="SMUV_0001069501-mRNA-1"/>
    </source>
</evidence>
<feature type="transmembrane region" description="Helical" evidence="5">
    <location>
        <begin position="520"/>
        <end position="540"/>
    </location>
</feature>
<feature type="transmembrane region" description="Helical" evidence="5">
    <location>
        <begin position="426"/>
        <end position="446"/>
    </location>
</feature>
<name>A0A0N5B096_9BILA</name>
<evidence type="ECO:0000256" key="1">
    <source>
        <dbReference type="ARBA" id="ARBA00004141"/>
    </source>
</evidence>
<dbReference type="SUPFAM" id="SSF103473">
    <property type="entry name" value="MFS general substrate transporter"/>
    <property type="match status" value="1"/>
</dbReference>
<reference evidence="7" key="1">
    <citation type="submission" date="2017-02" db="UniProtKB">
        <authorList>
            <consortium name="WormBaseParasite"/>
        </authorList>
    </citation>
    <scope>IDENTIFICATION</scope>
</reference>